<dbReference type="InterPro" id="IPR014031">
    <property type="entry name" value="Ketoacyl_synth_C"/>
</dbReference>
<dbReference type="InterPro" id="IPR049552">
    <property type="entry name" value="PKS_DH_N"/>
</dbReference>
<dbReference type="SMART" id="SM00823">
    <property type="entry name" value="PKS_PP"/>
    <property type="match status" value="1"/>
</dbReference>
<feature type="domain" description="Ketosynthase family 3 (KS3)" evidence="11">
    <location>
        <begin position="29"/>
        <end position="429"/>
    </location>
</feature>
<dbReference type="InterPro" id="IPR013217">
    <property type="entry name" value="Methyltransf_12"/>
</dbReference>
<dbReference type="InterPro" id="IPR014030">
    <property type="entry name" value="Ketoacyl_synth_N"/>
</dbReference>
<dbReference type="GO" id="GO:0016491">
    <property type="term" value="F:oxidoreductase activity"/>
    <property type="evidence" value="ECO:0007669"/>
    <property type="project" value="InterPro"/>
</dbReference>
<evidence type="ECO:0000259" key="10">
    <source>
        <dbReference type="PROSITE" id="PS50075"/>
    </source>
</evidence>
<dbReference type="SUPFAM" id="SSF51735">
    <property type="entry name" value="NAD(P)-binding Rossmann-fold domains"/>
    <property type="match status" value="2"/>
</dbReference>
<dbReference type="GO" id="GO:0004312">
    <property type="term" value="F:fatty acid synthase activity"/>
    <property type="evidence" value="ECO:0007669"/>
    <property type="project" value="TreeGrafter"/>
</dbReference>
<dbReference type="SUPFAM" id="SSF53335">
    <property type="entry name" value="S-adenosyl-L-methionine-dependent methyltransferases"/>
    <property type="match status" value="1"/>
</dbReference>
<dbReference type="PROSITE" id="PS00012">
    <property type="entry name" value="PHOSPHOPANTETHEINE"/>
    <property type="match status" value="1"/>
</dbReference>
<dbReference type="Pfam" id="PF23114">
    <property type="entry name" value="NAD-bd_HRPKS_sdrA"/>
    <property type="match status" value="1"/>
</dbReference>
<dbReference type="SMART" id="SM00827">
    <property type="entry name" value="PKS_AT"/>
    <property type="match status" value="1"/>
</dbReference>
<dbReference type="EMBL" id="JPOX01000033">
    <property type="protein sequence ID" value="KFX43763.1"/>
    <property type="molecule type" value="Genomic_DNA"/>
</dbReference>
<protein>
    <submittedName>
        <fullName evidence="13">Lovastatin nonaketide synthase</fullName>
    </submittedName>
</protein>
<gene>
    <name evidence="13" type="ORF">GQ26_0330880</name>
</gene>
<dbReference type="GO" id="GO:0006633">
    <property type="term" value="P:fatty acid biosynthetic process"/>
    <property type="evidence" value="ECO:0007669"/>
    <property type="project" value="TreeGrafter"/>
</dbReference>
<evidence type="ECO:0000256" key="5">
    <source>
        <dbReference type="ARBA" id="ARBA00022857"/>
    </source>
</evidence>
<dbReference type="InterPro" id="IPR050091">
    <property type="entry name" value="PKS_NRPS_Biosynth_Enz"/>
</dbReference>
<dbReference type="Pfam" id="PF21089">
    <property type="entry name" value="PKS_DH_N"/>
    <property type="match status" value="1"/>
</dbReference>
<dbReference type="InterPro" id="IPR049900">
    <property type="entry name" value="PKS_mFAS_DH"/>
</dbReference>
<evidence type="ECO:0000256" key="6">
    <source>
        <dbReference type="ARBA" id="ARBA00023268"/>
    </source>
</evidence>
<dbReference type="InterPro" id="IPR013968">
    <property type="entry name" value="PKS_KR"/>
</dbReference>
<evidence type="ECO:0000259" key="12">
    <source>
        <dbReference type="PROSITE" id="PS52019"/>
    </source>
</evidence>
<feature type="region of interest" description="C-terminal hotdog fold" evidence="8">
    <location>
        <begin position="1125"/>
        <end position="1278"/>
    </location>
</feature>
<feature type="region of interest" description="N-terminal hotdog fold" evidence="8">
    <location>
        <begin position="961"/>
        <end position="1094"/>
    </location>
</feature>
<name>A0A093XEX4_TALMA</name>
<keyword evidence="6" id="KW-0511">Multifunctional enzyme</keyword>
<dbReference type="Pfam" id="PF08659">
    <property type="entry name" value="KR"/>
    <property type="match status" value="1"/>
</dbReference>
<dbReference type="InterPro" id="IPR020843">
    <property type="entry name" value="ER"/>
</dbReference>
<dbReference type="InterPro" id="IPR016036">
    <property type="entry name" value="Malonyl_transacylase_ACP-bd"/>
</dbReference>
<dbReference type="SUPFAM" id="SSF47336">
    <property type="entry name" value="ACP-like"/>
    <property type="match status" value="1"/>
</dbReference>
<dbReference type="HOGENOM" id="CLU_000022_31_0_1"/>
<keyword evidence="5" id="KW-0521">NADP</keyword>
<dbReference type="InterPro" id="IPR056501">
    <property type="entry name" value="NAD-bd_HRPKS_sdrA"/>
</dbReference>
<keyword evidence="2" id="KW-0596">Phosphopantetheine</keyword>
<dbReference type="InterPro" id="IPR036736">
    <property type="entry name" value="ACP-like_sf"/>
</dbReference>
<dbReference type="Pfam" id="PF00698">
    <property type="entry name" value="Acyl_transf_1"/>
    <property type="match status" value="1"/>
</dbReference>
<dbReference type="PANTHER" id="PTHR43775:SF29">
    <property type="entry name" value="ASPERFURANONE POLYKETIDE SYNTHASE AFOG-RELATED"/>
    <property type="match status" value="1"/>
</dbReference>
<dbReference type="CDD" id="cd05195">
    <property type="entry name" value="enoyl_red"/>
    <property type="match status" value="1"/>
</dbReference>
<dbReference type="InterPro" id="IPR016035">
    <property type="entry name" value="Acyl_Trfase/lysoPLipase"/>
</dbReference>
<dbReference type="SUPFAM" id="SSF50129">
    <property type="entry name" value="GroES-like"/>
    <property type="match status" value="1"/>
</dbReference>
<dbReference type="InterPro" id="IPR014043">
    <property type="entry name" value="Acyl_transferase_dom"/>
</dbReference>
<dbReference type="PROSITE" id="PS52019">
    <property type="entry name" value="PKS_MFAS_DH"/>
    <property type="match status" value="1"/>
</dbReference>
<dbReference type="InterPro" id="IPR011032">
    <property type="entry name" value="GroES-like_sf"/>
</dbReference>
<dbReference type="Gene3D" id="3.90.180.10">
    <property type="entry name" value="Medium-chain alcohol dehydrogenases, catalytic domain"/>
    <property type="match status" value="1"/>
</dbReference>
<dbReference type="SUPFAM" id="SSF52151">
    <property type="entry name" value="FabD/lysophospholipase-like"/>
    <property type="match status" value="1"/>
</dbReference>
<dbReference type="PANTHER" id="PTHR43775">
    <property type="entry name" value="FATTY ACID SYNTHASE"/>
    <property type="match status" value="1"/>
</dbReference>
<dbReference type="InterPro" id="IPR020807">
    <property type="entry name" value="PKS_DH"/>
</dbReference>
<dbReference type="GO" id="GO:0031177">
    <property type="term" value="F:phosphopantetheine binding"/>
    <property type="evidence" value="ECO:0007669"/>
    <property type="project" value="InterPro"/>
</dbReference>
<evidence type="ECO:0000256" key="4">
    <source>
        <dbReference type="ARBA" id="ARBA00022679"/>
    </source>
</evidence>
<evidence type="ECO:0000256" key="3">
    <source>
        <dbReference type="ARBA" id="ARBA00022553"/>
    </source>
</evidence>
<feature type="domain" description="Carrier" evidence="10">
    <location>
        <begin position="2485"/>
        <end position="2562"/>
    </location>
</feature>
<dbReference type="Gene3D" id="3.40.47.10">
    <property type="match status" value="1"/>
</dbReference>
<dbReference type="Pfam" id="PF08242">
    <property type="entry name" value="Methyltransf_12"/>
    <property type="match status" value="1"/>
</dbReference>
<dbReference type="Pfam" id="PF02801">
    <property type="entry name" value="Ketoacyl-synt_C"/>
    <property type="match status" value="1"/>
</dbReference>
<dbReference type="GO" id="GO:0030639">
    <property type="term" value="P:polyketide biosynthetic process"/>
    <property type="evidence" value="ECO:0007669"/>
    <property type="project" value="UniProtKB-ARBA"/>
</dbReference>
<evidence type="ECO:0000256" key="2">
    <source>
        <dbReference type="ARBA" id="ARBA00022450"/>
    </source>
</evidence>
<dbReference type="Pfam" id="PF00109">
    <property type="entry name" value="ketoacyl-synt"/>
    <property type="match status" value="1"/>
</dbReference>
<dbReference type="InterPro" id="IPR020841">
    <property type="entry name" value="PKS_Beta-ketoAc_synthase_dom"/>
</dbReference>
<proteinExistence type="predicted"/>
<dbReference type="Pfam" id="PF22621">
    <property type="entry name" value="CurL-like_PKS_C"/>
    <property type="match status" value="1"/>
</dbReference>
<reference evidence="13" key="1">
    <citation type="journal article" date="2014" name="PLoS Genet.">
        <title>Signature Gene Expression Reveals Novel Clues to the Molecular Mechanisms of Dimorphic Transition in Penicillium marneffei.</title>
        <authorList>
            <person name="Yang E."/>
            <person name="Wang G."/>
            <person name="Cai J."/>
            <person name="Woo P.C."/>
            <person name="Lau S.K."/>
            <person name="Yuen K.-Y."/>
            <person name="Chow W.-N."/>
            <person name="Lin X."/>
        </authorList>
    </citation>
    <scope>NUCLEOTIDE SEQUENCE [LARGE SCALE GENOMIC DNA]</scope>
    <source>
        <strain evidence="13">PM1</strain>
    </source>
</reference>
<dbReference type="SMART" id="SM00825">
    <property type="entry name" value="PKS_KS"/>
    <property type="match status" value="1"/>
</dbReference>
<dbReference type="InterPro" id="IPR009081">
    <property type="entry name" value="PP-bd_ACP"/>
</dbReference>
<dbReference type="SMART" id="SM00822">
    <property type="entry name" value="PKS_KR"/>
    <property type="match status" value="1"/>
</dbReference>
<dbReference type="Pfam" id="PF00550">
    <property type="entry name" value="PP-binding"/>
    <property type="match status" value="1"/>
</dbReference>
<dbReference type="Gene3D" id="3.40.366.10">
    <property type="entry name" value="Malonyl-Coenzyme A Acyl Carrier Protein, domain 2"/>
    <property type="match status" value="1"/>
</dbReference>
<dbReference type="InterPro" id="IPR042104">
    <property type="entry name" value="PKS_dehydratase_sf"/>
</dbReference>
<organism evidence="13">
    <name type="scientific">Talaromyces marneffei PM1</name>
    <dbReference type="NCBI Taxonomy" id="1077442"/>
    <lineage>
        <taxon>Eukaryota</taxon>
        <taxon>Fungi</taxon>
        <taxon>Dikarya</taxon>
        <taxon>Ascomycota</taxon>
        <taxon>Pezizomycotina</taxon>
        <taxon>Eurotiomycetes</taxon>
        <taxon>Eurotiomycetidae</taxon>
        <taxon>Eurotiales</taxon>
        <taxon>Trichocomaceae</taxon>
        <taxon>Talaromyces</taxon>
        <taxon>Talaromyces sect. Talaromyces</taxon>
    </lineage>
</organism>
<dbReference type="InterPro" id="IPR001227">
    <property type="entry name" value="Ac_transferase_dom_sf"/>
</dbReference>
<evidence type="ECO:0000313" key="13">
    <source>
        <dbReference type="EMBL" id="KFX43763.1"/>
    </source>
</evidence>
<evidence type="ECO:0000256" key="7">
    <source>
        <dbReference type="ARBA" id="ARBA00023315"/>
    </source>
</evidence>
<comment type="pathway">
    <text evidence="1">Secondary metabolite biosynthesis.</text>
</comment>
<evidence type="ECO:0000259" key="11">
    <source>
        <dbReference type="PROSITE" id="PS52004"/>
    </source>
</evidence>
<dbReference type="SMART" id="SM00826">
    <property type="entry name" value="PKS_DH"/>
    <property type="match status" value="1"/>
</dbReference>
<comment type="caution">
    <text evidence="13">The sequence shown here is derived from an EMBL/GenBank/DDBJ whole genome shotgun (WGS) entry which is preliminary data.</text>
</comment>
<dbReference type="PROSITE" id="PS50075">
    <property type="entry name" value="CARRIER"/>
    <property type="match status" value="1"/>
</dbReference>
<keyword evidence="4" id="KW-0808">Transferase</keyword>
<dbReference type="CDD" id="cd00833">
    <property type="entry name" value="PKS"/>
    <property type="match status" value="1"/>
</dbReference>
<dbReference type="Gene3D" id="3.10.129.110">
    <property type="entry name" value="Polyketide synthase dehydratase"/>
    <property type="match status" value="1"/>
</dbReference>
<evidence type="ECO:0000256" key="9">
    <source>
        <dbReference type="SAM" id="MobiDB-lite"/>
    </source>
</evidence>
<sequence>MSGNMSSNGHEQQNLTRLTPDRDEDESLLEPIAICGLAFKFPQDATSVEAFWKMLVEKRNAMTDYPNDRLNIAGFFNPSRQNSLNSRGGHFIAEDLGYFDADFFSIKPSDAAAMDPMQRLLLETTFHALENAGVRLEDVWGSRTSVHTGCFSNDYFLQLLRDADRLPRYAAVGAAQTMLANRISWFFDLRGASYNVDSACSSSAVAVDHACQMLRSGSVDMSIAAGSNLILDPDYSTILSNMHILSPDSRCYAFDHRANGYSRGEGIGVIVLKRLSDAIRDNDTIRAVIRASGSNQDGYTPGVTQPSQKAQAQLIRETYGKAGLTMRHTRFIEAHGTGTRIGDPIEIAAIADCFRHYRDSSSPLYVGAVKTNIGHLEGASGIAGLIKAIIVAETGIVPPNANFEKLEQRLAAYDSFIAMPTSPIEAWPCSLDGNHRTLLDPATHKTTIGHHQRFDLGMECTSPSLHTPKLLCWSASNEQSLKQLLANWESYFRIKGENNEPSWLDDVAYTLDSRRSSFLWKSYAVVSSSSDLKRITQSVSEGRPSKSLAPRLAFVFTGQGAQWHGMARELLVYPEFLNVVMEAESLYQTLGCAWSVQEELLMNEHEYNINSPHISQALTAIIQIGLVDLLRSFRVKPVAVVGHSMGEIAAAYCAGFFDRISALKLAFHRGSLVSSIQTRENNIKGAMLAVALSEIQIQQYFELLRCQTEGFNLVIGCINSPSNVTVSGNKEHIEKLECVLQKDNIFTTRLKTPVAYHSSQMKTIAKDCLQVFDCLQVAESSSSSSSSNVRMISSVTGDEVSGERAREASYWVANMLSPVLFSQAIQRLCRDSIGALRKKIDGSHGQAIVVDCLIEIGPRAALRLPIQENIDIMPRGCDLTYLPSLIHNRPADLSLLQLLGNLHCRGFPVDIRRVNDPRHDSSAKNCINLTDTPAYPFDHSTKFWAESPLSRNYRLRPYGYVELLGTRARDWNPLAPEWRCYVQVTEMPWLLDNTVNGKSIYPASAMICMALKGASQLVDDCTSITGFTLRNVRLQSIIPISSSSTDLETRLRLNPIKSNLSTQHTAWCFTVYSVAAGIWSENCGGTLQVHYQENQVTEHSPKRMKTWLEPSQYQDCWDSREQACTYPMNASDVYANFKRCGFDYGSSFQGICTVAHDRTTTVVGSICLNRPLSISVANAESMIHPASLDSFMQLALLTLDAKGSSQIPTQEISAIDRIWISNEGLYPSDKSILASARLDLDTPRNKTYSVFGLSADNQHLRLVLEGLQTTTILSPSSPNNARYSMNSISGIPNVSSNEQFWYTFRTRADVDMIPADVLLKRLDCICGPDVSGPKQFTSALRAYLYLKMQEIKESLSSKSFVPEKLHLRQYMQWIDWQLSKSDEMALPPTESNSCLRSRIEEQGQMGRFFLQVADNALNVLRGSVDIVQLLFTGNNVESFYRNQSFGSIYYQKLAVYLNDLSFKHPNMTILEVGAGTGSFTDHILNALSGDDGARNFAKYYFTDISPAFFERAQKQFEKHKRRMDFTILDIEKDPVEQGFEQGAFDMIVASNVLHVTADLERTLRGLRRLLKRGGKLILHEVVRPDSIPTSFVFGLLPGWWPATEDGRSMSPVVDEARWDTLLRLSGFSGADLRLRDYADQESHLMSIICATAEGSGEDKNACAELAVVVEPGSSLQQDLAEAIIAQLSTHGFHATRIITLSADSVQEGIVSRNSAIVTLFDAGEKALLSRLDNENFPLLKHLLLSSRNILWVSNGGGRTPDPSHGMIDGFAKVFNTEQPQSKLTTLALEGFVRETSQASTVSNIVSVLIQVLRNAANPNELEDYRMLEGVLHINRIQTDAAMSQVISGKKTETKTLEAARPFTLELQDSSLLIRQDECTDAVLQVDDVEIEVRAIGLGADESSLLREYSETEPGREYAGVITRTGSHSSLLPGYRVCAYSPDLPRSNIQVRETCLVRIPDSVSFVEAATLPRDLLTVSHLVQRVISICKEDVVLIHGGHTRVAKLVINQLTGRGYKILVTVPTMEDRNNLQKLFGGVTICVSMSGSCFPAGCATVVVDFTSTSDISDLAQCVSPFGQIISIAASTHNAKKDILSLPANISFKLIDMEQVFRSWVHDQPQMPSQYLVDRSVVDALPEVQSFSLANASSGVLIPANAGKEARAVIELDNRDVITVTSPINSSYSFDRHSAYLVAGGLGGLGKSIVQWMVSRGACHLILLSRSGPRTEDAKTFIHELEEKGTWVYAPACDISDKSALQDVMLYCSDKMPPIKGCIQATAVLKDITYEKMTLEDWTAATKSKVQGSWNLHSLLPQKLDFFILASSMTGVLGQATQINYAAGNTFQDALARYRLSIGEKAVSLDLGIISTSGLGLLAAREDLVKRLKSTGLYSPLTQSEIVSLFEYFCDPCLDLERLPSQVASGIVPPSLHAGRDIETPATFRQPLWSHTLYKDNSEDDSTIDPASDTSRDYDNRRSIHTALTQAHSIPQIREIITGALADRFCRLTLTPQHKLDVDKPLHAAGADSLTAVDLRSWIVKEFSVDVPVFDILGDMSIAALCNQIAAEWWKEAKRTPPP</sequence>
<evidence type="ECO:0000256" key="1">
    <source>
        <dbReference type="ARBA" id="ARBA00005179"/>
    </source>
</evidence>
<dbReference type="Gene3D" id="3.40.50.720">
    <property type="entry name" value="NAD(P)-binding Rossmann-like Domain"/>
    <property type="match status" value="2"/>
</dbReference>
<dbReference type="InterPro" id="IPR049551">
    <property type="entry name" value="PKS_DH_C"/>
</dbReference>
<accession>A0A093XEX4</accession>
<comment type="caution">
    <text evidence="8">Lacks conserved residue(s) required for the propagation of feature annotation.</text>
</comment>
<dbReference type="InterPro" id="IPR006162">
    <property type="entry name" value="Ppantetheine_attach_site"/>
</dbReference>
<dbReference type="Gene3D" id="1.10.1200.10">
    <property type="entry name" value="ACP-like"/>
    <property type="match status" value="1"/>
</dbReference>
<dbReference type="InterPro" id="IPR057326">
    <property type="entry name" value="KR_dom"/>
</dbReference>
<feature type="domain" description="PKS/mFAS DH" evidence="12">
    <location>
        <begin position="961"/>
        <end position="1278"/>
    </location>
</feature>
<evidence type="ECO:0000256" key="8">
    <source>
        <dbReference type="PROSITE-ProRule" id="PRU01363"/>
    </source>
</evidence>
<dbReference type="InterPro" id="IPR036291">
    <property type="entry name" value="NAD(P)-bd_dom_sf"/>
</dbReference>
<dbReference type="Gene3D" id="3.40.50.150">
    <property type="entry name" value="Vaccinia Virus protein VP39"/>
    <property type="match status" value="1"/>
</dbReference>
<dbReference type="InterPro" id="IPR029063">
    <property type="entry name" value="SAM-dependent_MTases_sf"/>
</dbReference>
<dbReference type="SUPFAM" id="SSF53901">
    <property type="entry name" value="Thiolase-like"/>
    <property type="match status" value="1"/>
</dbReference>
<dbReference type="Gene3D" id="3.30.70.3290">
    <property type="match status" value="1"/>
</dbReference>
<dbReference type="InterPro" id="IPR016039">
    <property type="entry name" value="Thiolase-like"/>
</dbReference>
<feature type="region of interest" description="Disordered" evidence="9">
    <location>
        <begin position="1"/>
        <end position="22"/>
    </location>
</feature>
<dbReference type="Pfam" id="PF14765">
    <property type="entry name" value="PS-DH"/>
    <property type="match status" value="1"/>
</dbReference>
<keyword evidence="3" id="KW-0597">Phosphoprotein</keyword>
<dbReference type="InterPro" id="IPR020806">
    <property type="entry name" value="PKS_PP-bd"/>
</dbReference>
<feature type="compositionally biased region" description="Polar residues" evidence="9">
    <location>
        <begin position="1"/>
        <end position="17"/>
    </location>
</feature>
<dbReference type="eggNOG" id="KOG1202">
    <property type="taxonomic scope" value="Eukaryota"/>
</dbReference>
<keyword evidence="7" id="KW-0012">Acyltransferase</keyword>
<dbReference type="PROSITE" id="PS52004">
    <property type="entry name" value="KS3_2"/>
    <property type="match status" value="1"/>
</dbReference>
<dbReference type="SUPFAM" id="SSF55048">
    <property type="entry name" value="Probable ACP-binding domain of malonyl-CoA ACP transacylase"/>
    <property type="match status" value="1"/>
</dbReference>
<dbReference type="SMART" id="SM00829">
    <property type="entry name" value="PKS_ER"/>
    <property type="match status" value="1"/>
</dbReference>